<dbReference type="AlphaFoldDB" id="A0A2Z6RQJ4"/>
<keyword evidence="1" id="KW-0067">ATP-binding</keyword>
<dbReference type="PROSITE" id="PS50011">
    <property type="entry name" value="PROTEIN_KINASE_DOM"/>
    <property type="match status" value="1"/>
</dbReference>
<dbReference type="InterPro" id="IPR001245">
    <property type="entry name" value="Ser-Thr/Tyr_kinase_cat_dom"/>
</dbReference>
<dbReference type="Pfam" id="PF07714">
    <property type="entry name" value="PK_Tyr_Ser-Thr"/>
    <property type="match status" value="1"/>
</dbReference>
<sequence>MSSSSQIPSERCEICGEYYENYSNAKSEWCKPCLVNDLKGNFSNWTSENEKIDNYIQEMQLKINNPNDMVFEWIPYNQFNNIREDVKGGDSSKVCSAIWKDGPLSYSYVEKKLARVLDKKVALKRLCNLQNNIGEFLNEVINFSNNNPKIYGISQNPDTKDYILVLHSEHFDQRLQNIMSSSSQIHCERCEKCGEYYENDLNVGSEWCKTCLVKYLRKNFANMTSGNEKIDNLIQEMQSKIDGPSDIVFEWIQYNQFNNIREDVKDYSYKVYSAIWKGGPLSYSYFKKKLTRMPSKKVALKCLNLQNNVDEFLKEVEKYSVNFSNNNLKIYGISQNPDTKDYILVLHNEYFEKCCKKCGKLYTNTEYKWCNSCHINYLKVNFTNCISGNEKIDDYIQEMQSKISPCTIVFEWIPYDQFNNINGIGKDETCAVYSAVWKDGPLHYEHVNVKTYSINYYDDNLIYGISQNPSTNIYVVVIQEIYHKKCVDMRYELYNPNQTYRHENRKIDNFFQEIQTDTNFKFVLYDQFNDIYEIGKGGFSTVYSAIWKDRPLYYLHDKKEWIRKSNKVALKCLHNSKNFIDEFISEVKTHLALNTEFIISIYGISQNPITKDYIMVLEYAEGGNFNYWLNKNYEVFSWSPALKILLDVIQGLKKIHQKRMANFVNSENRRICILFSTNNVQDFNVYISDMGLCKRIDDIDEKNIYGVIPYVAPEVLMGEPYTQAADIYSFSMILYTIAKGRQPFDDCAHDEILVLNICKGKRPEVDEKIVPKCYIDLMKKCWDSNPENRPNVGEIEELIKLFNSSEKSEEIRKQFNETEEHRKEMLISIKNNKPMNHTHAVHTSRLLNPFTRNLFNVTGEITEFTNLYV</sequence>
<evidence type="ECO:0000313" key="4">
    <source>
        <dbReference type="Proteomes" id="UP000247702"/>
    </source>
</evidence>
<feature type="binding site" evidence="1">
    <location>
        <position position="564"/>
    </location>
    <ligand>
        <name>ATP</name>
        <dbReference type="ChEBI" id="CHEBI:30616"/>
    </ligand>
</feature>
<dbReference type="InterPro" id="IPR000719">
    <property type="entry name" value="Prot_kinase_dom"/>
</dbReference>
<evidence type="ECO:0000259" key="2">
    <source>
        <dbReference type="PROSITE" id="PS50011"/>
    </source>
</evidence>
<name>A0A2Z6RQJ4_9GLOM</name>
<reference evidence="3 4" key="1">
    <citation type="submission" date="2017-11" db="EMBL/GenBank/DDBJ databases">
        <title>The genome of Rhizophagus clarus HR1 reveals common genetic basis of auxotrophy among arbuscular mycorrhizal fungi.</title>
        <authorList>
            <person name="Kobayashi Y."/>
        </authorList>
    </citation>
    <scope>NUCLEOTIDE SEQUENCE [LARGE SCALE GENOMIC DNA]</scope>
    <source>
        <strain evidence="3 4">HR1</strain>
    </source>
</reference>
<dbReference type="Gene3D" id="1.10.510.10">
    <property type="entry name" value="Transferase(Phosphotransferase) domain 1"/>
    <property type="match status" value="1"/>
</dbReference>
<comment type="caution">
    <text evidence="3">The sequence shown here is derived from an EMBL/GenBank/DDBJ whole genome shotgun (WGS) entry which is preliminary data.</text>
</comment>
<dbReference type="InterPro" id="IPR011009">
    <property type="entry name" value="Kinase-like_dom_sf"/>
</dbReference>
<dbReference type="EMBL" id="BEXD01003871">
    <property type="protein sequence ID" value="GBC03163.1"/>
    <property type="molecule type" value="Genomic_DNA"/>
</dbReference>
<dbReference type="InterPro" id="IPR051681">
    <property type="entry name" value="Ser/Thr_Kinases-Pseudokinases"/>
</dbReference>
<keyword evidence="4" id="KW-1185">Reference proteome</keyword>
<dbReference type="PANTHER" id="PTHR44329">
    <property type="entry name" value="SERINE/THREONINE-PROTEIN KINASE TNNI3K-RELATED"/>
    <property type="match status" value="1"/>
</dbReference>
<dbReference type="PROSITE" id="PS00107">
    <property type="entry name" value="PROTEIN_KINASE_ATP"/>
    <property type="match status" value="1"/>
</dbReference>
<evidence type="ECO:0000313" key="3">
    <source>
        <dbReference type="EMBL" id="GBC03163.1"/>
    </source>
</evidence>
<organism evidence="3 4">
    <name type="scientific">Rhizophagus clarus</name>
    <dbReference type="NCBI Taxonomy" id="94130"/>
    <lineage>
        <taxon>Eukaryota</taxon>
        <taxon>Fungi</taxon>
        <taxon>Fungi incertae sedis</taxon>
        <taxon>Mucoromycota</taxon>
        <taxon>Glomeromycotina</taxon>
        <taxon>Glomeromycetes</taxon>
        <taxon>Glomerales</taxon>
        <taxon>Glomeraceae</taxon>
        <taxon>Rhizophagus</taxon>
    </lineage>
</organism>
<gene>
    <name evidence="3" type="ORF">RclHR1_00500011</name>
</gene>
<dbReference type="PANTHER" id="PTHR44329:SF291">
    <property type="entry name" value="PROTEIN KINASE DOMAIN-CONTAINING PROTEIN"/>
    <property type="match status" value="1"/>
</dbReference>
<protein>
    <recommendedName>
        <fullName evidence="2">Protein kinase domain-containing protein</fullName>
    </recommendedName>
</protein>
<accession>A0A2Z6RQJ4</accession>
<dbReference type="GO" id="GO:0004674">
    <property type="term" value="F:protein serine/threonine kinase activity"/>
    <property type="evidence" value="ECO:0007669"/>
    <property type="project" value="TreeGrafter"/>
</dbReference>
<dbReference type="SUPFAM" id="SSF56112">
    <property type="entry name" value="Protein kinase-like (PK-like)"/>
    <property type="match status" value="1"/>
</dbReference>
<evidence type="ECO:0000256" key="1">
    <source>
        <dbReference type="PROSITE-ProRule" id="PRU10141"/>
    </source>
</evidence>
<dbReference type="GO" id="GO:0005524">
    <property type="term" value="F:ATP binding"/>
    <property type="evidence" value="ECO:0007669"/>
    <property type="project" value="UniProtKB-UniRule"/>
</dbReference>
<dbReference type="Proteomes" id="UP000247702">
    <property type="component" value="Unassembled WGS sequence"/>
</dbReference>
<dbReference type="InterPro" id="IPR017441">
    <property type="entry name" value="Protein_kinase_ATP_BS"/>
</dbReference>
<proteinExistence type="predicted"/>
<keyword evidence="1" id="KW-0547">Nucleotide-binding</keyword>
<feature type="domain" description="Protein kinase" evidence="2">
    <location>
        <begin position="528"/>
        <end position="802"/>
    </location>
</feature>